<sequence>SKRVFERSPTRGGDNPPRHQTHLNNTSTGDSLIRAFESAKSQPPSNNEEKRAGNEMWPVVTVNFSRSFPLTASPQVYGGRPFAFA</sequence>
<evidence type="ECO:0000313" key="3">
    <source>
        <dbReference type="Proteomes" id="UP001054945"/>
    </source>
</evidence>
<name>A0AAV4UL87_CAEEX</name>
<dbReference type="Proteomes" id="UP001054945">
    <property type="component" value="Unassembled WGS sequence"/>
</dbReference>
<organism evidence="2 3">
    <name type="scientific">Caerostris extrusa</name>
    <name type="common">Bark spider</name>
    <name type="synonym">Caerostris bankana</name>
    <dbReference type="NCBI Taxonomy" id="172846"/>
    <lineage>
        <taxon>Eukaryota</taxon>
        <taxon>Metazoa</taxon>
        <taxon>Ecdysozoa</taxon>
        <taxon>Arthropoda</taxon>
        <taxon>Chelicerata</taxon>
        <taxon>Arachnida</taxon>
        <taxon>Araneae</taxon>
        <taxon>Araneomorphae</taxon>
        <taxon>Entelegynae</taxon>
        <taxon>Araneoidea</taxon>
        <taxon>Araneidae</taxon>
        <taxon>Caerostris</taxon>
    </lineage>
</organism>
<protein>
    <submittedName>
        <fullName evidence="2">Uncharacterized protein</fullName>
    </submittedName>
</protein>
<feature type="non-terminal residue" evidence="2">
    <location>
        <position position="1"/>
    </location>
</feature>
<comment type="caution">
    <text evidence="2">The sequence shown here is derived from an EMBL/GenBank/DDBJ whole genome shotgun (WGS) entry which is preliminary data.</text>
</comment>
<proteinExistence type="predicted"/>
<evidence type="ECO:0000256" key="1">
    <source>
        <dbReference type="SAM" id="MobiDB-lite"/>
    </source>
</evidence>
<dbReference type="AlphaFoldDB" id="A0AAV4UL87"/>
<evidence type="ECO:0000313" key="2">
    <source>
        <dbReference type="EMBL" id="GIY58354.1"/>
    </source>
</evidence>
<reference evidence="2 3" key="1">
    <citation type="submission" date="2021-06" db="EMBL/GenBank/DDBJ databases">
        <title>Caerostris extrusa draft genome.</title>
        <authorList>
            <person name="Kono N."/>
            <person name="Arakawa K."/>
        </authorList>
    </citation>
    <scope>NUCLEOTIDE SEQUENCE [LARGE SCALE GENOMIC DNA]</scope>
</reference>
<gene>
    <name evidence="2" type="ORF">CEXT_210301</name>
</gene>
<feature type="region of interest" description="Disordered" evidence="1">
    <location>
        <begin position="1"/>
        <end position="29"/>
    </location>
</feature>
<accession>A0AAV4UL87</accession>
<keyword evidence="3" id="KW-1185">Reference proteome</keyword>
<dbReference type="EMBL" id="BPLR01013049">
    <property type="protein sequence ID" value="GIY58354.1"/>
    <property type="molecule type" value="Genomic_DNA"/>
</dbReference>